<comment type="caution">
    <text evidence="2">The sequence shown here is derived from an EMBL/GenBank/DDBJ whole genome shotgun (WGS) entry which is preliminary data.</text>
</comment>
<dbReference type="OrthoDB" id="4331322at2"/>
<feature type="region of interest" description="Disordered" evidence="1">
    <location>
        <begin position="40"/>
        <end position="61"/>
    </location>
</feature>
<evidence type="ECO:0000313" key="2">
    <source>
        <dbReference type="EMBL" id="MTE20287.1"/>
    </source>
</evidence>
<gene>
    <name evidence="2" type="ORF">F0L17_14450</name>
</gene>
<reference evidence="2 3" key="1">
    <citation type="submission" date="2019-11" db="EMBL/GenBank/DDBJ databases">
        <authorList>
            <person name="Yuan L."/>
        </authorList>
    </citation>
    <scope>NUCLEOTIDE SEQUENCE [LARGE SCALE GENOMIC DNA]</scope>
    <source>
        <strain evidence="2 3">TRM43335</strain>
    </source>
</reference>
<dbReference type="RefSeq" id="WP_155071400.1">
    <property type="nucleotide sequence ID" value="NZ_WIXO01000001.1"/>
</dbReference>
<name>A0A6G2BDD9_9ACTN</name>
<accession>A0A6G2BDD9</accession>
<evidence type="ECO:0000256" key="1">
    <source>
        <dbReference type="SAM" id="MobiDB-lite"/>
    </source>
</evidence>
<dbReference type="AlphaFoldDB" id="A0A6G2BDD9"/>
<feature type="compositionally biased region" description="Basic and acidic residues" evidence="1">
    <location>
        <begin position="42"/>
        <end position="61"/>
    </location>
</feature>
<dbReference type="EMBL" id="WIXO01000001">
    <property type="protein sequence ID" value="MTE20287.1"/>
    <property type="molecule type" value="Genomic_DNA"/>
</dbReference>
<dbReference type="Proteomes" id="UP000473014">
    <property type="component" value="Unassembled WGS sequence"/>
</dbReference>
<organism evidence="2 3">
    <name type="scientific">Streptomyces taklimakanensis</name>
    <dbReference type="NCBI Taxonomy" id="2569853"/>
    <lineage>
        <taxon>Bacteria</taxon>
        <taxon>Bacillati</taxon>
        <taxon>Actinomycetota</taxon>
        <taxon>Actinomycetes</taxon>
        <taxon>Kitasatosporales</taxon>
        <taxon>Streptomycetaceae</taxon>
        <taxon>Streptomyces</taxon>
    </lineage>
</organism>
<proteinExistence type="predicted"/>
<sequence>MACGCQKNRKQYEVVLDGGSGRVVYTSTSKPTAESVAKRYTKAAEKDGTTPPIVREKGTAS</sequence>
<evidence type="ECO:0000313" key="3">
    <source>
        <dbReference type="Proteomes" id="UP000473014"/>
    </source>
</evidence>
<protein>
    <recommendedName>
        <fullName evidence="4">DUF1508 domain-containing protein</fullName>
    </recommendedName>
</protein>
<evidence type="ECO:0008006" key="4">
    <source>
        <dbReference type="Google" id="ProtNLM"/>
    </source>
</evidence>
<keyword evidence="3" id="KW-1185">Reference proteome</keyword>